<dbReference type="GO" id="GO:0030089">
    <property type="term" value="C:phycobilisome"/>
    <property type="evidence" value="ECO:0007669"/>
    <property type="project" value="UniProtKB-KW"/>
</dbReference>
<evidence type="ECO:0000313" key="4">
    <source>
        <dbReference type="Proteomes" id="UP000183940"/>
    </source>
</evidence>
<sequence>MDKRFSQLFNLSEDQAIALLEMPLDQLADPSDRYVAACHLMRYPTERSIAALIKAIQNQEDDLYNRIARRKAVESLGRLKAEIAMPTLRECLTDSDIYTVENTVWAIGQIGTDDPQILEQISQLLQQPNQSYRVIIQVLTQLGYQPALEAIQPFIDSDDLCISSVAIAATCQLSGDFSSMDRVVGFLHSDNLNVRRACIQDLMDTHHYPALPRIVQCPVSIVFRLRGIKHLAQSGIAAQKFTFSEVEPYFDQVIRDHPDTLEFVHEYDQTPTIEFAINELYSTDFGRCYLASHTLLHTYPQEAPEALLATFADKANNDYGAHYHVVKLLGWLGYSPAYNLLVEALHNEAPQFQKSRAAAAIALGNLGATEAIPLLHEALKTSIFDLKYAALLALDQLGDRKGGEICAQDQDLILQAKALTQASH</sequence>
<dbReference type="InterPro" id="IPR004155">
    <property type="entry name" value="PBS_lyase_HEAT"/>
</dbReference>
<dbReference type="Pfam" id="PF13646">
    <property type="entry name" value="HEAT_2"/>
    <property type="match status" value="2"/>
</dbReference>
<dbReference type="Proteomes" id="UP000183940">
    <property type="component" value="Unassembled WGS sequence"/>
</dbReference>
<dbReference type="GO" id="GO:0016491">
    <property type="term" value="F:oxidoreductase activity"/>
    <property type="evidence" value="ECO:0007669"/>
    <property type="project" value="TreeGrafter"/>
</dbReference>
<dbReference type="InterPro" id="IPR011989">
    <property type="entry name" value="ARM-like"/>
</dbReference>
<evidence type="ECO:0000313" key="3">
    <source>
        <dbReference type="EMBL" id="OJJ19753.1"/>
    </source>
</evidence>
<evidence type="ECO:0000256" key="1">
    <source>
        <dbReference type="ARBA" id="ARBA00022549"/>
    </source>
</evidence>
<dbReference type="PANTHER" id="PTHR12697">
    <property type="entry name" value="PBS LYASE HEAT-LIKE PROTEIN"/>
    <property type="match status" value="1"/>
</dbReference>
<name>A0A1L9QLT2_9CYAN</name>
<accession>A0A1L9QLT2</accession>
<keyword evidence="2" id="KW-0605">Phycobilisome</keyword>
<comment type="caution">
    <text evidence="3">The sequence shown here is derived from an EMBL/GenBank/DDBJ whole genome shotgun (WGS) entry which is preliminary data.</text>
</comment>
<evidence type="ECO:0000256" key="2">
    <source>
        <dbReference type="ARBA" id="ARBA00022738"/>
    </source>
</evidence>
<organism evidence="3 4">
    <name type="scientific">Roseofilum reptotaenium AO1-A</name>
    <dbReference type="NCBI Taxonomy" id="1925591"/>
    <lineage>
        <taxon>Bacteria</taxon>
        <taxon>Bacillati</taxon>
        <taxon>Cyanobacteriota</taxon>
        <taxon>Cyanophyceae</taxon>
        <taxon>Desertifilales</taxon>
        <taxon>Desertifilaceae</taxon>
        <taxon>Roseofilum</taxon>
    </lineage>
</organism>
<dbReference type="STRING" id="1925591.BI308_21200"/>
<dbReference type="Gene3D" id="1.25.10.10">
    <property type="entry name" value="Leucine-rich Repeat Variant"/>
    <property type="match status" value="2"/>
</dbReference>
<protein>
    <submittedName>
        <fullName evidence="3">Phycocyanin operon protein Y</fullName>
    </submittedName>
</protein>
<gene>
    <name evidence="3" type="ORF">BI308_21200</name>
</gene>
<proteinExistence type="predicted"/>
<dbReference type="AlphaFoldDB" id="A0A1L9QLT2"/>
<keyword evidence="4" id="KW-1185">Reference proteome</keyword>
<dbReference type="EMBL" id="MLAW01000050">
    <property type="protein sequence ID" value="OJJ19753.1"/>
    <property type="molecule type" value="Genomic_DNA"/>
</dbReference>
<dbReference type="InterPro" id="IPR016024">
    <property type="entry name" value="ARM-type_fold"/>
</dbReference>
<reference evidence="3" key="1">
    <citation type="submission" date="2016-10" db="EMBL/GenBank/DDBJ databases">
        <title>CRISPR-Cas defence system in Roseofilum reptotaenium: evidence of a bacteriophage-cyanobacterium arms race in the coral black band disease.</title>
        <authorList>
            <person name="Buerger P."/>
            <person name="Wood-Charlson E.M."/>
            <person name="Weynberg K.D."/>
            <person name="Willis B."/>
            <person name="Van Oppen M.J."/>
        </authorList>
    </citation>
    <scope>NUCLEOTIDE SEQUENCE [LARGE SCALE GENOMIC DNA]</scope>
    <source>
        <strain evidence="3">AO1-A</strain>
    </source>
</reference>
<keyword evidence="1" id="KW-0042">Antenna complex</keyword>
<dbReference type="SMART" id="SM00567">
    <property type="entry name" value="EZ_HEAT"/>
    <property type="match status" value="4"/>
</dbReference>
<dbReference type="SUPFAM" id="SSF48371">
    <property type="entry name" value="ARM repeat"/>
    <property type="match status" value="1"/>
</dbReference>
<dbReference type="PANTHER" id="PTHR12697:SF5">
    <property type="entry name" value="DEOXYHYPUSINE HYDROXYLASE"/>
    <property type="match status" value="1"/>
</dbReference>